<feature type="chain" id="PRO_5047490019" evidence="2">
    <location>
        <begin position="31"/>
        <end position="379"/>
    </location>
</feature>
<dbReference type="Gene3D" id="3.40.50.1240">
    <property type="entry name" value="Phosphoglycerate mutase-like"/>
    <property type="match status" value="1"/>
</dbReference>
<dbReference type="InterPro" id="IPR013078">
    <property type="entry name" value="His_Pase_superF_clade-1"/>
</dbReference>
<evidence type="ECO:0000256" key="1">
    <source>
        <dbReference type="SAM" id="MobiDB-lite"/>
    </source>
</evidence>
<dbReference type="EMBL" id="JANDBD010000002">
    <property type="protein sequence ID" value="MCP9271297.1"/>
    <property type="molecule type" value="Genomic_DNA"/>
</dbReference>
<dbReference type="Proteomes" id="UP001651690">
    <property type="component" value="Unassembled WGS sequence"/>
</dbReference>
<dbReference type="PROSITE" id="PS51318">
    <property type="entry name" value="TAT"/>
    <property type="match status" value="1"/>
</dbReference>
<keyword evidence="4" id="KW-1185">Reference proteome</keyword>
<dbReference type="CDD" id="cd07067">
    <property type="entry name" value="HP_PGM_like"/>
    <property type="match status" value="1"/>
</dbReference>
<name>A0ABT1LXQ9_9MYCO</name>
<dbReference type="Pfam" id="PF00300">
    <property type="entry name" value="His_Phos_1"/>
    <property type="match status" value="1"/>
</dbReference>
<gene>
    <name evidence="3" type="ORF">NM203_03755</name>
</gene>
<evidence type="ECO:0000256" key="2">
    <source>
        <dbReference type="SAM" id="SignalP"/>
    </source>
</evidence>
<keyword evidence="2" id="KW-0732">Signal</keyword>
<dbReference type="InterPro" id="IPR006311">
    <property type="entry name" value="TAT_signal"/>
</dbReference>
<dbReference type="InterPro" id="IPR029033">
    <property type="entry name" value="His_PPase_superfam"/>
</dbReference>
<organism evidence="3 4">
    <name type="scientific">Mycolicibacterium arenosum</name>
    <dbReference type="NCBI Taxonomy" id="2952157"/>
    <lineage>
        <taxon>Bacteria</taxon>
        <taxon>Bacillati</taxon>
        <taxon>Actinomycetota</taxon>
        <taxon>Actinomycetes</taxon>
        <taxon>Mycobacteriales</taxon>
        <taxon>Mycobacteriaceae</taxon>
        <taxon>Mycolicibacterium</taxon>
    </lineage>
</organism>
<dbReference type="InterPro" id="IPR050275">
    <property type="entry name" value="PGM_Phosphatase"/>
</dbReference>
<proteinExistence type="predicted"/>
<feature type="compositionally biased region" description="Low complexity" evidence="1">
    <location>
        <begin position="356"/>
        <end position="371"/>
    </location>
</feature>
<feature type="compositionally biased region" description="Low complexity" evidence="1">
    <location>
        <begin position="269"/>
        <end position="278"/>
    </location>
</feature>
<dbReference type="PANTHER" id="PTHR48100:SF58">
    <property type="entry name" value="PE-PGRS FAMILY PROTEIN PE_PGRS11"/>
    <property type="match status" value="1"/>
</dbReference>
<evidence type="ECO:0000313" key="3">
    <source>
        <dbReference type="EMBL" id="MCP9271297.1"/>
    </source>
</evidence>
<feature type="region of interest" description="Disordered" evidence="1">
    <location>
        <begin position="262"/>
        <end position="379"/>
    </location>
</feature>
<protein>
    <submittedName>
        <fullName evidence="3">Histidine phosphatase family protein</fullName>
    </submittedName>
</protein>
<reference evidence="3 4" key="1">
    <citation type="submission" date="2022-06" db="EMBL/GenBank/DDBJ databases">
        <title>Mycolicibacterium sp. CAU 1645 isolated from seawater.</title>
        <authorList>
            <person name="Kim W."/>
        </authorList>
    </citation>
    <scope>NUCLEOTIDE SEQUENCE [LARGE SCALE GENOMIC DNA]</scope>
    <source>
        <strain evidence="3 4">CAU 1645</strain>
    </source>
</reference>
<evidence type="ECO:0000313" key="4">
    <source>
        <dbReference type="Proteomes" id="UP001651690"/>
    </source>
</evidence>
<comment type="caution">
    <text evidence="3">The sequence shown here is derived from an EMBL/GenBank/DDBJ whole genome shotgun (WGS) entry which is preliminary data.</text>
</comment>
<feature type="compositionally biased region" description="Polar residues" evidence="1">
    <location>
        <begin position="305"/>
        <end position="324"/>
    </location>
</feature>
<dbReference type="SMART" id="SM00855">
    <property type="entry name" value="PGAM"/>
    <property type="match status" value="1"/>
</dbReference>
<sequence length="379" mass="38996">MSPTRRVVRILTAALAAVLLLIASALPAWAAEAMTVTFVRHGQSEANAANVLNTAVPGPGLTPLGHQQAQTVAALLAAEAHDGIYASTMIRSQQTALPLSAATSTPVTVLPGLQEISGGVFEGGQERGVVTLLGYGGPPLAWTLGLRAVPILGSSDTGNSFDARVDGALQTIYDSGDRAPVVVAHGGTIMFWVMMNVDNPDPFLILTRPLDNTDVVVVDGNSEDGWTLTSWAGRAIDPNPSLVTRVFVVVRDVLAAVSGAAAAPPPVTPALTTNPVPVQRTATPASVPAEPEPEQTRRPTKDTEPTATSAQATPNGATDLSSGNKVEPGTGHSQDEQAEGADPEREPEIEPEADSTEPSTPEPTTETSAAEGDSEPAAA</sequence>
<accession>A0ABT1LXQ9</accession>
<feature type="signal peptide" evidence="2">
    <location>
        <begin position="1"/>
        <end position="30"/>
    </location>
</feature>
<dbReference type="PANTHER" id="PTHR48100">
    <property type="entry name" value="BROAD-SPECIFICITY PHOSPHATASE YOR283W-RELATED"/>
    <property type="match status" value="1"/>
</dbReference>
<dbReference type="RefSeq" id="WP_255058340.1">
    <property type="nucleotide sequence ID" value="NZ_JANDBD010000002.1"/>
</dbReference>
<feature type="compositionally biased region" description="Basic and acidic residues" evidence="1">
    <location>
        <begin position="294"/>
        <end position="304"/>
    </location>
</feature>
<dbReference type="SUPFAM" id="SSF53254">
    <property type="entry name" value="Phosphoglycerate mutase-like"/>
    <property type="match status" value="1"/>
</dbReference>